<proteinExistence type="predicted"/>
<dbReference type="AlphaFoldDB" id="A0A0B0N5Y0"/>
<reference evidence="2" key="1">
    <citation type="submission" date="2014-09" db="EMBL/GenBank/DDBJ databases">
        <authorList>
            <person name="Mudge J."/>
            <person name="Ramaraj T."/>
            <person name="Lindquist I.E."/>
            <person name="Bharti A.K."/>
            <person name="Sundararajan A."/>
            <person name="Cameron C.T."/>
            <person name="Woodward J.E."/>
            <person name="May G.D."/>
            <person name="Brubaker C."/>
            <person name="Broadhvest J."/>
            <person name="Wilkins T.A."/>
        </authorList>
    </citation>
    <scope>NUCLEOTIDE SEQUENCE</scope>
    <source>
        <strain evidence="2">cv. AKA8401</strain>
    </source>
</reference>
<comment type="caution">
    <text evidence="1">The sequence shown here is derived from an EMBL/GenBank/DDBJ whole genome shotgun (WGS) entry which is preliminary data.</text>
</comment>
<name>A0A0B0N5Y0_GOSAR</name>
<protein>
    <submittedName>
        <fullName evidence="1">Uncharacterized protein</fullName>
    </submittedName>
</protein>
<accession>A0A0B0N5Y0</accession>
<evidence type="ECO:0000313" key="1">
    <source>
        <dbReference type="EMBL" id="KHG08097.1"/>
    </source>
</evidence>
<dbReference type="Proteomes" id="UP000032142">
    <property type="component" value="Unassembled WGS sequence"/>
</dbReference>
<sequence>MKENISKIIKIKKHKENPKLLKEIEGRSSILMINPASEMDQSTFLE</sequence>
<gene>
    <name evidence="1" type="ORF">F383_35321</name>
</gene>
<dbReference type="EMBL" id="JRRC01488861">
    <property type="protein sequence ID" value="KHG08097.1"/>
    <property type="molecule type" value="Genomic_DNA"/>
</dbReference>
<organism evidence="1 2">
    <name type="scientific">Gossypium arboreum</name>
    <name type="common">Tree cotton</name>
    <name type="synonym">Gossypium nanking</name>
    <dbReference type="NCBI Taxonomy" id="29729"/>
    <lineage>
        <taxon>Eukaryota</taxon>
        <taxon>Viridiplantae</taxon>
        <taxon>Streptophyta</taxon>
        <taxon>Embryophyta</taxon>
        <taxon>Tracheophyta</taxon>
        <taxon>Spermatophyta</taxon>
        <taxon>Magnoliopsida</taxon>
        <taxon>eudicotyledons</taxon>
        <taxon>Gunneridae</taxon>
        <taxon>Pentapetalae</taxon>
        <taxon>rosids</taxon>
        <taxon>malvids</taxon>
        <taxon>Malvales</taxon>
        <taxon>Malvaceae</taxon>
        <taxon>Malvoideae</taxon>
        <taxon>Gossypium</taxon>
    </lineage>
</organism>
<evidence type="ECO:0000313" key="2">
    <source>
        <dbReference type="Proteomes" id="UP000032142"/>
    </source>
</evidence>
<keyword evidence="2" id="KW-1185">Reference proteome</keyword>